<feature type="compositionally biased region" description="Basic and acidic residues" evidence="1">
    <location>
        <begin position="1"/>
        <end position="22"/>
    </location>
</feature>
<proteinExistence type="predicted"/>
<reference evidence="2" key="1">
    <citation type="submission" date="2017-07" db="EMBL/GenBank/DDBJ databases">
        <title>Taro Niue Genome Assembly and Annotation.</title>
        <authorList>
            <person name="Atibalentja N."/>
            <person name="Keating K."/>
            <person name="Fields C.J."/>
        </authorList>
    </citation>
    <scope>NUCLEOTIDE SEQUENCE</scope>
    <source>
        <strain evidence="2">Niue_2</strain>
        <tissue evidence="2">Leaf</tissue>
    </source>
</reference>
<gene>
    <name evidence="2" type="ORF">Taro_021084</name>
</gene>
<dbReference type="OrthoDB" id="1936908at2759"/>
<protein>
    <submittedName>
        <fullName evidence="2">Uncharacterized protein</fullName>
    </submittedName>
</protein>
<evidence type="ECO:0000313" key="2">
    <source>
        <dbReference type="EMBL" id="MQL88521.1"/>
    </source>
</evidence>
<evidence type="ECO:0000256" key="1">
    <source>
        <dbReference type="SAM" id="MobiDB-lite"/>
    </source>
</evidence>
<dbReference type="Proteomes" id="UP000652761">
    <property type="component" value="Unassembled WGS sequence"/>
</dbReference>
<keyword evidence="3" id="KW-1185">Reference proteome</keyword>
<organism evidence="2 3">
    <name type="scientific">Colocasia esculenta</name>
    <name type="common">Wild taro</name>
    <name type="synonym">Arum esculentum</name>
    <dbReference type="NCBI Taxonomy" id="4460"/>
    <lineage>
        <taxon>Eukaryota</taxon>
        <taxon>Viridiplantae</taxon>
        <taxon>Streptophyta</taxon>
        <taxon>Embryophyta</taxon>
        <taxon>Tracheophyta</taxon>
        <taxon>Spermatophyta</taxon>
        <taxon>Magnoliopsida</taxon>
        <taxon>Liliopsida</taxon>
        <taxon>Araceae</taxon>
        <taxon>Aroideae</taxon>
        <taxon>Colocasieae</taxon>
        <taxon>Colocasia</taxon>
    </lineage>
</organism>
<dbReference type="EMBL" id="NMUH01001064">
    <property type="protein sequence ID" value="MQL88521.1"/>
    <property type="molecule type" value="Genomic_DNA"/>
</dbReference>
<name>A0A843UY03_COLES</name>
<evidence type="ECO:0000313" key="3">
    <source>
        <dbReference type="Proteomes" id="UP000652761"/>
    </source>
</evidence>
<accession>A0A843UY03</accession>
<sequence>MSHSERNTPIRRDPKDNTKEAKTQNVTLRLQLQFPRSMVMVAFHHGAIQEDGSTSHKVKKFVKGLKPSLRARLLESDPRTLEEALSVASRQEIRVESYQEEPGNEKPECVHYVRTTGSESVQD</sequence>
<comment type="caution">
    <text evidence="2">The sequence shown here is derived from an EMBL/GenBank/DDBJ whole genome shotgun (WGS) entry which is preliminary data.</text>
</comment>
<feature type="region of interest" description="Disordered" evidence="1">
    <location>
        <begin position="1"/>
        <end position="26"/>
    </location>
</feature>
<dbReference type="AlphaFoldDB" id="A0A843UY03"/>